<dbReference type="AlphaFoldDB" id="A0A165ZCW0"/>
<reference evidence="4 5" key="1">
    <citation type="journal article" date="2016" name="Mol. Biol. Evol.">
        <title>Comparative Genomics of Early-Diverging Mushroom-Forming Fungi Provides Insights into the Origins of Lignocellulose Decay Capabilities.</title>
        <authorList>
            <person name="Nagy L.G."/>
            <person name="Riley R."/>
            <person name="Tritt A."/>
            <person name="Adam C."/>
            <person name="Daum C."/>
            <person name="Floudas D."/>
            <person name="Sun H."/>
            <person name="Yadav J.S."/>
            <person name="Pangilinan J."/>
            <person name="Larsson K.H."/>
            <person name="Matsuura K."/>
            <person name="Barry K."/>
            <person name="Labutti K."/>
            <person name="Kuo R."/>
            <person name="Ohm R.A."/>
            <person name="Bhattacharya S.S."/>
            <person name="Shirouzu T."/>
            <person name="Yoshinaga Y."/>
            <person name="Martin F.M."/>
            <person name="Grigoriev I.V."/>
            <person name="Hibbett D.S."/>
        </authorList>
    </citation>
    <scope>NUCLEOTIDE SEQUENCE [LARGE SCALE GENOMIC DNA]</scope>
    <source>
        <strain evidence="4 5">HHB12029</strain>
    </source>
</reference>
<dbReference type="InterPro" id="IPR019775">
    <property type="entry name" value="WD40_repeat_CS"/>
</dbReference>
<keyword evidence="1 3" id="KW-0853">WD repeat</keyword>
<evidence type="ECO:0000256" key="3">
    <source>
        <dbReference type="PROSITE-ProRule" id="PRU00221"/>
    </source>
</evidence>
<feature type="repeat" description="WD" evidence="3">
    <location>
        <begin position="1"/>
        <end position="29"/>
    </location>
</feature>
<proteinExistence type="predicted"/>
<dbReference type="InterPro" id="IPR020472">
    <property type="entry name" value="WD40_PAC1"/>
</dbReference>
<gene>
    <name evidence="4" type="ORF">EXIGLDRAFT_813556</name>
</gene>
<dbReference type="PROSITE" id="PS50294">
    <property type="entry name" value="WD_REPEATS_REGION"/>
    <property type="match status" value="3"/>
</dbReference>
<dbReference type="EMBL" id="KV426382">
    <property type="protein sequence ID" value="KZV81559.1"/>
    <property type="molecule type" value="Genomic_DNA"/>
</dbReference>
<evidence type="ECO:0000313" key="4">
    <source>
        <dbReference type="EMBL" id="KZV81559.1"/>
    </source>
</evidence>
<dbReference type="InParanoid" id="A0A165ZCW0"/>
<dbReference type="PANTHER" id="PTHR19848:SF8">
    <property type="entry name" value="F-BOX AND WD REPEAT DOMAIN CONTAINING 7"/>
    <property type="match status" value="1"/>
</dbReference>
<feature type="non-terminal residue" evidence="4">
    <location>
        <position position="1"/>
    </location>
</feature>
<dbReference type="PRINTS" id="PR00320">
    <property type="entry name" value="GPROTEINBRPT"/>
</dbReference>
<dbReference type="InterPro" id="IPR015943">
    <property type="entry name" value="WD40/YVTN_repeat-like_dom_sf"/>
</dbReference>
<protein>
    <submittedName>
        <fullName evidence="4">WD40 repeat-like protein</fullName>
    </submittedName>
</protein>
<evidence type="ECO:0000256" key="1">
    <source>
        <dbReference type="ARBA" id="ARBA00022574"/>
    </source>
</evidence>
<feature type="repeat" description="WD" evidence="3">
    <location>
        <begin position="82"/>
        <end position="123"/>
    </location>
</feature>
<dbReference type="Gene3D" id="2.130.10.10">
    <property type="entry name" value="YVTN repeat-like/Quinoprotein amine dehydrogenase"/>
    <property type="match status" value="2"/>
</dbReference>
<name>A0A165ZCW0_EXIGL</name>
<evidence type="ECO:0000256" key="2">
    <source>
        <dbReference type="ARBA" id="ARBA00022737"/>
    </source>
</evidence>
<dbReference type="OrthoDB" id="674604at2759"/>
<dbReference type="InterPro" id="IPR011047">
    <property type="entry name" value="Quinoprotein_ADH-like_sf"/>
</dbReference>
<evidence type="ECO:0000313" key="5">
    <source>
        <dbReference type="Proteomes" id="UP000077266"/>
    </source>
</evidence>
<organism evidence="4 5">
    <name type="scientific">Exidia glandulosa HHB12029</name>
    <dbReference type="NCBI Taxonomy" id="1314781"/>
    <lineage>
        <taxon>Eukaryota</taxon>
        <taxon>Fungi</taxon>
        <taxon>Dikarya</taxon>
        <taxon>Basidiomycota</taxon>
        <taxon>Agaricomycotina</taxon>
        <taxon>Agaricomycetes</taxon>
        <taxon>Auriculariales</taxon>
        <taxon>Exidiaceae</taxon>
        <taxon>Exidia</taxon>
    </lineage>
</organism>
<keyword evidence="5" id="KW-1185">Reference proteome</keyword>
<dbReference type="Proteomes" id="UP000077266">
    <property type="component" value="Unassembled WGS sequence"/>
</dbReference>
<dbReference type="PROSITE" id="PS00678">
    <property type="entry name" value="WD_REPEATS_1"/>
    <property type="match status" value="1"/>
</dbReference>
<dbReference type="SUPFAM" id="SSF50998">
    <property type="entry name" value="Quinoprotein alcohol dehydrogenase-like"/>
    <property type="match status" value="1"/>
</dbReference>
<accession>A0A165ZCW0</accession>
<dbReference type="Pfam" id="PF00400">
    <property type="entry name" value="WD40"/>
    <property type="match status" value="3"/>
</dbReference>
<feature type="repeat" description="WD" evidence="3">
    <location>
        <begin position="124"/>
        <end position="163"/>
    </location>
</feature>
<dbReference type="SMART" id="SM00320">
    <property type="entry name" value="WD40"/>
    <property type="match status" value="3"/>
</dbReference>
<dbReference type="STRING" id="1314781.A0A165ZCW0"/>
<dbReference type="PROSITE" id="PS50082">
    <property type="entry name" value="WD_REPEATS_2"/>
    <property type="match status" value="3"/>
</dbReference>
<keyword evidence="2" id="KW-0677">Repeat</keyword>
<dbReference type="InterPro" id="IPR001680">
    <property type="entry name" value="WD40_rpt"/>
</dbReference>
<dbReference type="PANTHER" id="PTHR19848">
    <property type="entry name" value="WD40 REPEAT PROTEIN"/>
    <property type="match status" value="1"/>
</dbReference>
<sequence>LTSISRSTDNNHFACGASDGTVFVWDLASRLVVAGPLESLADDIVAVACSMDGARIVATSSSVIAIWDFTHALERPTSLKLPQAHSARITDIAISPNGVLVASCSADKTIRLWDAPTGDPLGVFEGHTGAVSSVCFSADGAQILSSSSDRSVRVWDAFSTSAM</sequence>